<sequence>MHAIFFLCYGNDYYLMGLLIVLYCHQYLIKKNNLNDKIKLVVMCDDIIYKYKSYIEIYCDRLIKLPTVTELHEHHTAYDSNKYGKKFMNKIVNKWHCLDYTEYDKILFSDIDILPENDMIYDIFNKYNEPFTFTCRSRIRKCTELVEYDNFPVSPYKDYYDYVENGRYHIDGGFLLVTPDKRLHKEYFDYISTIDFTNKKSVTSEGGFDETSLFYFLIYVKRQSFMCFDKIDQFIIPWRTEYYCDNDINKLKDDIDKKYIINYLSKVKPFIKPLPLMWPEEYIWKIIEKKIITGDKFLKCLSIRNSLYCYSLLAEHKEKSISVVDKNKRHEIYNFTNKLYIKNKYDLFSGQSYNEIINNEDYLLSFKDTLNKFIEGIDYLNKCCGYIKFDKFKELINS</sequence>
<protein>
    <submittedName>
        <fullName evidence="2">Uncharacterized protein</fullName>
    </submittedName>
</protein>
<keyword evidence="1" id="KW-0812">Transmembrane</keyword>
<dbReference type="SUPFAM" id="SSF53448">
    <property type="entry name" value="Nucleotide-diphospho-sugar transferases"/>
    <property type="match status" value="1"/>
</dbReference>
<feature type="transmembrane region" description="Helical" evidence="1">
    <location>
        <begin position="13"/>
        <end position="29"/>
    </location>
</feature>
<evidence type="ECO:0000256" key="1">
    <source>
        <dbReference type="SAM" id="Phobius"/>
    </source>
</evidence>
<keyword evidence="1" id="KW-1133">Transmembrane helix</keyword>
<organism evidence="2">
    <name type="scientific">Terrestrivirus sp</name>
    <dbReference type="NCBI Taxonomy" id="2487775"/>
    <lineage>
        <taxon>Viruses</taxon>
        <taxon>Varidnaviria</taxon>
        <taxon>Bamfordvirae</taxon>
        <taxon>Nucleocytoviricota</taxon>
        <taxon>Megaviricetes</taxon>
        <taxon>Imitervirales</taxon>
        <taxon>Mimiviridae</taxon>
        <taxon>Klosneuvirinae</taxon>
    </lineage>
</organism>
<reference evidence="2" key="1">
    <citation type="submission" date="2018-10" db="EMBL/GenBank/DDBJ databases">
        <title>Hidden diversity of soil giant viruses.</title>
        <authorList>
            <person name="Schulz F."/>
            <person name="Alteio L."/>
            <person name="Goudeau D."/>
            <person name="Ryan E.M."/>
            <person name="Malmstrom R.R."/>
            <person name="Blanchard J."/>
            <person name="Woyke T."/>
        </authorList>
    </citation>
    <scope>NUCLEOTIDE SEQUENCE</scope>
    <source>
        <strain evidence="2">TEV1</strain>
    </source>
</reference>
<accession>A0A3G4ZPB5</accession>
<evidence type="ECO:0000313" key="2">
    <source>
        <dbReference type="EMBL" id="AYV76727.1"/>
    </source>
</evidence>
<gene>
    <name evidence="2" type="ORF">Terrestrivirus12_30</name>
</gene>
<proteinExistence type="predicted"/>
<keyword evidence="1" id="KW-0472">Membrane</keyword>
<name>A0A3G4ZPB5_9VIRU</name>
<dbReference type="InterPro" id="IPR029044">
    <property type="entry name" value="Nucleotide-diphossugar_trans"/>
</dbReference>
<dbReference type="Gene3D" id="3.90.550.10">
    <property type="entry name" value="Spore Coat Polysaccharide Biosynthesis Protein SpsA, Chain A"/>
    <property type="match status" value="1"/>
</dbReference>
<dbReference type="EMBL" id="MK071990">
    <property type="protein sequence ID" value="AYV76727.1"/>
    <property type="molecule type" value="Genomic_DNA"/>
</dbReference>